<dbReference type="AlphaFoldDB" id="A0A085GEA6"/>
<evidence type="ECO:0008006" key="3">
    <source>
        <dbReference type="Google" id="ProtNLM"/>
    </source>
</evidence>
<dbReference type="PANTHER" id="PTHR37943">
    <property type="entry name" value="PROTEIN VES"/>
    <property type="match status" value="1"/>
</dbReference>
<proteinExistence type="predicted"/>
<reference evidence="1 2" key="1">
    <citation type="submission" date="2014-05" db="EMBL/GenBank/DDBJ databases">
        <title>ATOL: Assembling a taxonomically balanced genome-scale reconstruction of the evolutionary history of the Enterobacteriaceae.</title>
        <authorList>
            <person name="Plunkett G.III."/>
            <person name="Neeno-Eckwall E.C."/>
            <person name="Glasner J.D."/>
            <person name="Perna N.T."/>
        </authorList>
    </citation>
    <scope>NUCLEOTIDE SEQUENCE [LARGE SCALE GENOMIC DNA]</scope>
    <source>
        <strain evidence="1 2">ATCC 33852</strain>
    </source>
</reference>
<evidence type="ECO:0000313" key="2">
    <source>
        <dbReference type="Proteomes" id="UP000028640"/>
    </source>
</evidence>
<evidence type="ECO:0000313" key="1">
    <source>
        <dbReference type="EMBL" id="KFC82051.1"/>
    </source>
</evidence>
<dbReference type="EMBL" id="JMPJ01000044">
    <property type="protein sequence ID" value="KFC82051.1"/>
    <property type="molecule type" value="Genomic_DNA"/>
</dbReference>
<dbReference type="CDD" id="cd20293">
    <property type="entry name" value="cupin_HutD_N"/>
    <property type="match status" value="1"/>
</dbReference>
<organism evidence="1 2">
    <name type="scientific">Ewingella americana (strain ATCC 33852 / DSM 4580 / CCUG 14506 / JCM 5911 / LMG 7869 / NCTC 12157 / CDC 1468-78)</name>
    <dbReference type="NCBI Taxonomy" id="910964"/>
    <lineage>
        <taxon>Bacteria</taxon>
        <taxon>Pseudomonadati</taxon>
        <taxon>Pseudomonadota</taxon>
        <taxon>Gammaproteobacteria</taxon>
        <taxon>Enterobacterales</taxon>
        <taxon>Yersiniaceae</taxon>
        <taxon>Ewingella</taxon>
    </lineage>
</organism>
<dbReference type="eggNOG" id="COG3758">
    <property type="taxonomic scope" value="Bacteria"/>
</dbReference>
<dbReference type="InterPro" id="IPR014710">
    <property type="entry name" value="RmlC-like_jellyroll"/>
</dbReference>
<keyword evidence="2" id="KW-1185">Reference proteome</keyword>
<dbReference type="Proteomes" id="UP000028640">
    <property type="component" value="Unassembled WGS sequence"/>
</dbReference>
<comment type="caution">
    <text evidence="1">The sequence shown here is derived from an EMBL/GenBank/DDBJ whole genome shotgun (WGS) entry which is preliminary data.</text>
</comment>
<dbReference type="InterPro" id="IPR011051">
    <property type="entry name" value="RmlC_Cupin_sf"/>
</dbReference>
<dbReference type="Gene3D" id="2.60.120.10">
    <property type="entry name" value="Jelly Rolls"/>
    <property type="match status" value="1"/>
</dbReference>
<accession>A0A085GEA6</accession>
<dbReference type="GeneID" id="78379927"/>
<name>A0A085GEA6_EWIA3</name>
<sequence length="190" mass="20685">MSGLTRFSFASLQVSPWRNGGGETREIISWPAGQSDFEWRASIATIAADGPFSLFTGIDRSITLLSGEGVNLHTEQGSDHALTQIGAPYSFAGEVPISATLVGGVTTDFNVMTRRGSCTAQVRAQSHDFDVNWYTAGLLYVLRGEWQVTASITLSAEQGLHWAFASNQESHLPIRALQPDAQLLWVEITR</sequence>
<dbReference type="Pfam" id="PF05962">
    <property type="entry name" value="HutD"/>
    <property type="match status" value="1"/>
</dbReference>
<dbReference type="RefSeq" id="WP_034790277.1">
    <property type="nucleotide sequence ID" value="NZ_JMPJ01000044.1"/>
</dbReference>
<dbReference type="OrthoDB" id="9800082at2"/>
<dbReference type="InterPro" id="IPR010282">
    <property type="entry name" value="Uncharacterised_HutD/Ves"/>
</dbReference>
<protein>
    <recommendedName>
        <fullName evidence="3">HutD family protein</fullName>
    </recommendedName>
</protein>
<dbReference type="PANTHER" id="PTHR37943:SF1">
    <property type="entry name" value="PROTEIN VES"/>
    <property type="match status" value="1"/>
</dbReference>
<gene>
    <name evidence="1" type="ORF">GEAM_1580</name>
</gene>
<dbReference type="STRING" id="910964.GEAM_1580"/>
<dbReference type="SUPFAM" id="SSF51182">
    <property type="entry name" value="RmlC-like cupins"/>
    <property type="match status" value="1"/>
</dbReference>